<gene>
    <name evidence="1" type="primary">a506R</name>
</gene>
<reference evidence="1 2" key="1">
    <citation type="journal article" date="1995" name="Virology">
        <title>Analysis of 45 kb of DNA located at the left end of the chlorella virus PBCV-1 genome.</title>
        <authorList>
            <person name="Lu Z."/>
            <person name="Li Y."/>
            <person name="Zhang Y."/>
            <person name="Kutish G.F."/>
            <person name="Rock D.L."/>
            <person name="Van Etten J.L."/>
        </authorList>
    </citation>
    <scope>NUCLEOTIDE SEQUENCE [LARGE SCALE GENOMIC DNA]</scope>
</reference>
<protein>
    <submittedName>
        <fullName evidence="1">Uncharacterized protein</fullName>
    </submittedName>
</protein>
<reference evidence="1 2" key="8">
    <citation type="journal article" date="2010" name="J. Virol.">
        <title>Microarray analysis of Paramecium bursaria chlorella virus 1 transcription.</title>
        <authorList>
            <person name="Yanai-Balser G.M."/>
            <person name="Duncan G.A."/>
            <person name="Eudy J.D."/>
            <person name="Wang D."/>
            <person name="Li X."/>
            <person name="Agarkova I.V."/>
            <person name="Dunigan D.D."/>
            <person name="Van Etten J.L."/>
        </authorList>
    </citation>
    <scope>NUCLEOTIDE SEQUENCE [LARGE SCALE GENOMIC DNA]</scope>
</reference>
<name>Q98556_PBCV1</name>
<dbReference type="RefSeq" id="NP_048862.1">
    <property type="nucleotide sequence ID" value="NC_000852.5"/>
</dbReference>
<reference evidence="1 2" key="4">
    <citation type="journal article" date="1996" name="Virology">
        <title>Analysis of 76 kb of the chlorella virus PBCV-1 330-kb genome: map positions 182 to 258.</title>
        <authorList>
            <person name="Kutish G.F."/>
            <person name="Li Y."/>
            <person name="Lu Z."/>
            <person name="Furuta M."/>
            <person name="Rock D.L."/>
            <person name="Van Etten J.L."/>
        </authorList>
    </citation>
    <scope>NUCLEOTIDE SEQUENCE [LARGE SCALE GENOMIC DNA]</scope>
</reference>
<accession>Q98556</accession>
<sequence>MSVLIKKSSNFSFLRNQSSVSLLYSILQGNNRLAISLPVCLVSVKPKVDTPHDLRCVCVIMNSSHLNTKL</sequence>
<dbReference type="Proteomes" id="UP000000862">
    <property type="component" value="Segment"/>
</dbReference>
<reference evidence="1 2" key="7">
    <citation type="journal article" date="2000" name="Virology">
        <title>Characterization of a beta-1,3-glucanase encoded by chlorella virus PBCV-1.</title>
        <authorList>
            <person name="Sun L."/>
            <person name="Gurnon J.R."/>
            <person name="Adams B.J."/>
            <person name="Graves M.V."/>
            <person name="Van Etten J.L."/>
        </authorList>
    </citation>
    <scope>NUCLEOTIDE SEQUENCE [LARGE SCALE GENOMIC DNA]</scope>
</reference>
<dbReference type="PIR" id="T18008">
    <property type="entry name" value="T18008"/>
</dbReference>
<proteinExistence type="predicted"/>
<evidence type="ECO:0000313" key="1">
    <source>
        <dbReference type="EMBL" id="AAC96873.1"/>
    </source>
</evidence>
<dbReference type="KEGG" id="vg:918403"/>
<evidence type="ECO:0000313" key="2">
    <source>
        <dbReference type="Proteomes" id="UP000000862"/>
    </source>
</evidence>
<organismHost>
    <name type="scientific">Chlorella</name>
    <dbReference type="NCBI Taxonomy" id="3071"/>
</organismHost>
<reference evidence="1 2" key="3">
    <citation type="journal article" date="1996" name="Virology">
        <title>Analysis of 94 kb of the chlorella virus PBCV-1 330-kb genome: map positions 88 to 182.</title>
        <authorList>
            <person name="Lu Z."/>
            <person name="Li Y."/>
            <person name="Que Q."/>
            <person name="Kutish G.F."/>
            <person name="Rock D.L."/>
            <person name="Van Etten J.L."/>
        </authorList>
    </citation>
    <scope>NUCLEOTIDE SEQUENCE [LARGE SCALE GENOMIC DNA]</scope>
</reference>
<organism evidence="1 2">
    <name type="scientific">Paramecium bursaria Chlorella virus 1</name>
    <name type="common">PBCV-1</name>
    <dbReference type="NCBI Taxonomy" id="10506"/>
    <lineage>
        <taxon>Viruses</taxon>
        <taxon>Varidnaviria</taxon>
        <taxon>Bamfordvirae</taxon>
        <taxon>Nucleocytoviricota</taxon>
        <taxon>Megaviricetes</taxon>
        <taxon>Algavirales</taxon>
        <taxon>Phycodnaviridae</taxon>
        <taxon>Chlorovirus</taxon>
        <taxon>Chlorovirus vanettense</taxon>
    </lineage>
</organism>
<reference evidence="1 2" key="2">
    <citation type="journal article" date="1995" name="Virology">
        <title>Analysis of 43 kb of the Chlorella virus PBCV-1 330-kb genome: map positions 45 to 88.</title>
        <authorList>
            <person name="Li Y."/>
            <person name="Lu Z."/>
            <person name="Burbank D.E."/>
            <person name="Kutish G.F."/>
            <person name="Rock D.L."/>
            <person name="Van Etten J.L."/>
        </authorList>
    </citation>
    <scope>NUCLEOTIDE SEQUENCE [LARGE SCALE GENOMIC DNA]</scope>
</reference>
<dbReference type="OrthoDB" id="39206at10239"/>
<reference evidence="1 2" key="5">
    <citation type="journal article" date="1997" name="Virology">
        <title>Analysis of 74 kb of DNA located at the right end of the 330-kb chlorella virus PBCV-1 genome.</title>
        <authorList>
            <person name="Li Y."/>
            <person name="Lu Z."/>
            <person name="Sun L."/>
            <person name="Ropp S."/>
            <person name="Kutish G.F."/>
            <person name="Rock D.L."/>
            <person name="Van Etten J.L."/>
        </authorList>
    </citation>
    <scope>NUCLEOTIDE SEQUENCE [LARGE SCALE GENOMIC DNA]</scope>
</reference>
<reference evidence="1 2" key="6">
    <citation type="journal article" date="1999" name="Virology">
        <title>Chlorella virus PBCV-1 encodes a functional homospermidine synthase.</title>
        <authorList>
            <person name="Kaiser A."/>
            <person name="Vollmert M."/>
            <person name="Tholl D."/>
            <person name="Graves M.V."/>
            <person name="Gurnon J.R."/>
            <person name="Xing W."/>
            <person name="Lisec A.D."/>
            <person name="Nickerson K.W."/>
            <person name="Van Etten J.L."/>
        </authorList>
    </citation>
    <scope>NUCLEOTIDE SEQUENCE [LARGE SCALE GENOMIC DNA]</scope>
</reference>
<keyword evidence="2" id="KW-1185">Reference proteome</keyword>
<dbReference type="EMBL" id="JF411744">
    <property type="protein sequence ID" value="AAC96873.1"/>
    <property type="molecule type" value="Genomic_DNA"/>
</dbReference>
<dbReference type="GeneID" id="918403"/>